<dbReference type="KEGG" id="taer:GT409_09510"/>
<keyword evidence="5" id="KW-1185">Reference proteome</keyword>
<dbReference type="GO" id="GO:0061024">
    <property type="term" value="P:membrane organization"/>
    <property type="evidence" value="ECO:0007669"/>
    <property type="project" value="InterPro"/>
</dbReference>
<evidence type="ECO:0000313" key="4">
    <source>
        <dbReference type="EMBL" id="QHI69679.1"/>
    </source>
</evidence>
<feature type="domain" description="LptD C-terminal" evidence="3">
    <location>
        <begin position="633"/>
        <end position="964"/>
    </location>
</feature>
<evidence type="ECO:0000259" key="3">
    <source>
        <dbReference type="Pfam" id="PF04453"/>
    </source>
</evidence>
<dbReference type="InterPro" id="IPR011990">
    <property type="entry name" value="TPR-like_helical_dom_sf"/>
</dbReference>
<feature type="region of interest" description="Disordered" evidence="1">
    <location>
        <begin position="355"/>
        <end position="380"/>
    </location>
</feature>
<dbReference type="Pfam" id="PF04453">
    <property type="entry name" value="LptD"/>
    <property type="match status" value="1"/>
</dbReference>
<accession>A0A6P1M4C2</accession>
<evidence type="ECO:0000313" key="5">
    <source>
        <dbReference type="Proteomes" id="UP000464954"/>
    </source>
</evidence>
<sequence>MKIKQFVFFLTVSVLFALTASSKELAYKESTSGNYFYLNPFAHKPVSPADHWDYAVALREKGKLSAARKQFEVLVKRWPESAQAAGAKQAVGDIYFEQGKDKKSFETYEELIKTYYTGLKNYDGVLENQYAIAQREMERKRMRWLFGGYRAPERAIPYLESILKNAPQWDRAPEIQSEIGQAYQQDGNYDMAVIAYSTVEYRYPDSSFAEQASFAKVQCLQEMVKKTPYSVDIREQAQLASAIFMETYKDSEHRAEIEQFADELADQAAAHDFEIGRFYERIPKPPRNDSAKIYYESVIEEHPETSRAAAASQRLRVMFPVAPSVGGEAVADGEVAVEPVPVPETVPEIMASISSDTVTTTPSVSTGGGSARKPLPEVGSPDAVEVTADRLEYESGQLIGKGNVAVQQEGASLQADYVSVNQETGDITAMGNIVMLYDGNRWEGEKLLYNFKTREGNFGPSSMYFEPAYITAEKTEQVSSNEYRMVNARITTCSGSDPIVYAKAGEVRLIDEDKPGGRFIKAKHVTFYVGDIPVFYTPYWQRHLGYRVFSFSVGYSGRLGAFVMGRAVLRPTDWLTTTSHLDLYSDRGVGLGQDFRWSTPRGQGGIKTYYISDNDPLENDDLTAAEQALIDSQRYRVHLDHQEQISDETYFRTEVNWLSDPTVLEDFFNDEFRQNVNPENYAVLQHSADSYAAGVRVDRSANDFYTTVERMPEASFDWYRAPLGDLAYFQNETRAGFYEMQHAETNILPSVAAPDYRSARFDTYNQVFLPLRIKEFFNVIPRAAYRGTWYGDTPAGSAEYRNIVELGTLSSFKAHKKLTDQSGFYGTGLRHVVEPYADYLYRYSDIETNLLYQFDNIDELDDRNEVRFGMRNFLQTKRGARRVVNFLDTDLYTSYRLDRNTGEKDFGPLVANLDMSLTDDFRIQSDLEYDMHAGQFDEYNARAHYLATDSSQYSLEYRYLADTRSLVAASTELFPNNDWSYQFLVRYDATLNEWRERRFLVNHRFDCIGLGLGLKVDEDDEPSLWLHLWLNAFGSDSDSGRL</sequence>
<dbReference type="PANTHER" id="PTHR30189">
    <property type="entry name" value="LPS-ASSEMBLY PROTEIN"/>
    <property type="match status" value="1"/>
</dbReference>
<dbReference type="Proteomes" id="UP000464954">
    <property type="component" value="Chromosome"/>
</dbReference>
<feature type="compositionally biased region" description="Low complexity" evidence="1">
    <location>
        <begin position="355"/>
        <end position="365"/>
    </location>
</feature>
<dbReference type="RefSeq" id="WP_160628861.1">
    <property type="nucleotide sequence ID" value="NZ_CP047593.1"/>
</dbReference>
<protein>
    <submittedName>
        <fullName evidence="4">LPS assembly protein LptD</fullName>
    </submittedName>
</protein>
<dbReference type="GO" id="GO:1990351">
    <property type="term" value="C:transporter complex"/>
    <property type="evidence" value="ECO:0007669"/>
    <property type="project" value="TreeGrafter"/>
</dbReference>
<feature type="signal peptide" evidence="2">
    <location>
        <begin position="1"/>
        <end position="22"/>
    </location>
</feature>
<dbReference type="Gene3D" id="1.25.40.10">
    <property type="entry name" value="Tetratricopeptide repeat domain"/>
    <property type="match status" value="1"/>
</dbReference>
<dbReference type="InterPro" id="IPR050218">
    <property type="entry name" value="LptD"/>
</dbReference>
<keyword evidence="2" id="KW-0732">Signal</keyword>
<proteinExistence type="predicted"/>
<gene>
    <name evidence="4" type="primary">lptD</name>
    <name evidence="4" type="ORF">GT409_09510</name>
</gene>
<evidence type="ECO:0000256" key="2">
    <source>
        <dbReference type="SAM" id="SignalP"/>
    </source>
</evidence>
<dbReference type="PANTHER" id="PTHR30189:SF1">
    <property type="entry name" value="LPS-ASSEMBLY PROTEIN LPTD"/>
    <property type="match status" value="1"/>
</dbReference>
<organism evidence="4 5">
    <name type="scientific">Tichowtungia aerotolerans</name>
    <dbReference type="NCBI Taxonomy" id="2697043"/>
    <lineage>
        <taxon>Bacteria</taxon>
        <taxon>Pseudomonadati</taxon>
        <taxon>Kiritimatiellota</taxon>
        <taxon>Tichowtungiia</taxon>
        <taxon>Tichowtungiales</taxon>
        <taxon>Tichowtungiaceae</taxon>
        <taxon>Tichowtungia</taxon>
    </lineage>
</organism>
<evidence type="ECO:0000256" key="1">
    <source>
        <dbReference type="SAM" id="MobiDB-lite"/>
    </source>
</evidence>
<dbReference type="SUPFAM" id="SSF48452">
    <property type="entry name" value="TPR-like"/>
    <property type="match status" value="1"/>
</dbReference>
<reference evidence="4 5" key="1">
    <citation type="submission" date="2020-01" db="EMBL/GenBank/DDBJ databases">
        <title>Ponticoccus aerotolerans gen. nov., sp. nov., an anaerobic bacterium and proposal of Ponticoccusceae fam. nov., Ponticoccusles ord. nov. and Ponticoccuse classis nov. in the phylum Kiritimatiellaeota.</title>
        <authorList>
            <person name="Zhou L.Y."/>
            <person name="Du Z.J."/>
        </authorList>
    </citation>
    <scope>NUCLEOTIDE SEQUENCE [LARGE SCALE GENOMIC DNA]</scope>
    <source>
        <strain evidence="4 5">S-5007</strain>
    </source>
</reference>
<dbReference type="EMBL" id="CP047593">
    <property type="protein sequence ID" value="QHI69679.1"/>
    <property type="molecule type" value="Genomic_DNA"/>
</dbReference>
<dbReference type="InterPro" id="IPR007543">
    <property type="entry name" value="LptD_C"/>
</dbReference>
<name>A0A6P1M4C2_9BACT</name>
<feature type="chain" id="PRO_5027092625" evidence="2">
    <location>
        <begin position="23"/>
        <end position="1042"/>
    </location>
</feature>
<dbReference type="GO" id="GO:0009279">
    <property type="term" value="C:cell outer membrane"/>
    <property type="evidence" value="ECO:0007669"/>
    <property type="project" value="TreeGrafter"/>
</dbReference>
<dbReference type="AlphaFoldDB" id="A0A6P1M4C2"/>